<keyword evidence="1" id="KW-0812">Transmembrane</keyword>
<proteinExistence type="predicted"/>
<feature type="transmembrane region" description="Helical" evidence="1">
    <location>
        <begin position="40"/>
        <end position="57"/>
    </location>
</feature>
<name>A0ABW2PMR6_9BACL</name>
<dbReference type="EMBL" id="JBHTCE010000001">
    <property type="protein sequence ID" value="MFC7389755.1"/>
    <property type="molecule type" value="Genomic_DNA"/>
</dbReference>
<comment type="caution">
    <text evidence="2">The sequence shown here is derived from an EMBL/GenBank/DDBJ whole genome shotgun (WGS) entry which is preliminary data.</text>
</comment>
<reference evidence="3" key="1">
    <citation type="journal article" date="2019" name="Int. J. Syst. Evol. Microbiol.">
        <title>The Global Catalogue of Microorganisms (GCM) 10K type strain sequencing project: providing services to taxonomists for standard genome sequencing and annotation.</title>
        <authorList>
            <consortium name="The Broad Institute Genomics Platform"/>
            <consortium name="The Broad Institute Genome Sequencing Center for Infectious Disease"/>
            <person name="Wu L."/>
            <person name="Ma J."/>
        </authorList>
    </citation>
    <scope>NUCLEOTIDE SEQUENCE [LARGE SCALE GENOMIC DNA]</scope>
    <source>
        <strain evidence="3">CCUG 55590</strain>
    </source>
</reference>
<evidence type="ECO:0000313" key="2">
    <source>
        <dbReference type="EMBL" id="MFC7389755.1"/>
    </source>
</evidence>
<protein>
    <submittedName>
        <fullName evidence="2">Uncharacterized protein</fullName>
    </submittedName>
</protein>
<evidence type="ECO:0000256" key="1">
    <source>
        <dbReference type="SAM" id="Phobius"/>
    </source>
</evidence>
<accession>A0ABW2PMR6</accession>
<keyword evidence="1" id="KW-1133">Transmembrane helix</keyword>
<feature type="transmembrane region" description="Helical" evidence="1">
    <location>
        <begin position="77"/>
        <end position="98"/>
    </location>
</feature>
<keyword evidence="3" id="KW-1185">Reference proteome</keyword>
<evidence type="ECO:0000313" key="3">
    <source>
        <dbReference type="Proteomes" id="UP001596439"/>
    </source>
</evidence>
<organism evidence="2 3">
    <name type="scientific">Exiguobacterium aestuarii</name>
    <dbReference type="NCBI Taxonomy" id="273527"/>
    <lineage>
        <taxon>Bacteria</taxon>
        <taxon>Bacillati</taxon>
        <taxon>Bacillota</taxon>
        <taxon>Bacilli</taxon>
        <taxon>Bacillales</taxon>
        <taxon>Bacillales Family XII. Incertae Sedis</taxon>
        <taxon>Exiguobacterium</taxon>
    </lineage>
</organism>
<sequence>MFSGFDNIIVILFWIATFIAFFKGAYDMWREYRTTKEKSVLYYLIAMIITWFWFNPYELMALHPFVLMAYYWNRNKWMRNAMLVLVLVPFVIRVWLIAATM</sequence>
<feature type="transmembrane region" description="Helical" evidence="1">
    <location>
        <begin position="6"/>
        <end position="28"/>
    </location>
</feature>
<dbReference type="Proteomes" id="UP001596439">
    <property type="component" value="Unassembled WGS sequence"/>
</dbReference>
<dbReference type="RefSeq" id="WP_251126041.1">
    <property type="nucleotide sequence ID" value="NZ_JANIEL010000064.1"/>
</dbReference>
<gene>
    <name evidence="2" type="ORF">ACFQO8_06325</name>
</gene>
<keyword evidence="1" id="KW-0472">Membrane</keyword>